<dbReference type="InterPro" id="IPR004147">
    <property type="entry name" value="ABC1_dom"/>
</dbReference>
<sequence length="446" mass="49455">MDDEDNPKRRHRAIPSSRAARLGAFGRLAGGVASGMLGEGARRLARGERPRMRDLVLTPGNVGRLADRLSHLRGAAMKLGQMISMDAGDLLPPELAAILAQLRSQAHRMPPEQLRRVLDSEWGPDWRRRFARFNATPIAAASIGQVHRARLPDGRELAIKVQYPGVRESIDSDVDNVATLLRVSGVLPRELDLAPLLTEAKRQLHEEADYEREATQMTRFADWLDGHADYVVPRPLPELTTARVLAMDFIDGIPIEALADAPQEQRDAAMRDLMALVLREMFEFGAMQTDPNFANYRFQPDAGRLVLLDFGAARDVDPATAKGYRSLLSAGFSGDRDAVREAARAAGFLGEAAVARHRPLVDRMIDIVVTEMNRPGPFDFGDRGFVEVLREQGMEMAADRSTWHIPPVETLFVQRKVSGTALLAARLEARVDVRELVRPYLQENAG</sequence>
<dbReference type="GO" id="GO:0006744">
    <property type="term" value="P:ubiquinone biosynthetic process"/>
    <property type="evidence" value="ECO:0007669"/>
    <property type="project" value="TreeGrafter"/>
</dbReference>
<evidence type="ECO:0000313" key="6">
    <source>
        <dbReference type="EMBL" id="QFI63012.1"/>
    </source>
</evidence>
<dbReference type="GO" id="GO:0005524">
    <property type="term" value="F:ATP binding"/>
    <property type="evidence" value="ECO:0007669"/>
    <property type="project" value="UniProtKB-KW"/>
</dbReference>
<dbReference type="Proteomes" id="UP000325385">
    <property type="component" value="Chromosome"/>
</dbReference>
<dbReference type="PANTHER" id="PTHR43851">
    <property type="match status" value="1"/>
</dbReference>
<dbReference type="RefSeq" id="WP_151885388.1">
    <property type="nucleotide sequence ID" value="NZ_CP032228.1"/>
</dbReference>
<dbReference type="GeneID" id="69697001"/>
<proteinExistence type="inferred from homology"/>
<feature type="domain" description="ABC1 atypical kinase-like" evidence="5">
    <location>
        <begin position="102"/>
        <end position="342"/>
    </location>
</feature>
<dbReference type="InterPro" id="IPR011009">
    <property type="entry name" value="Kinase-like_dom_sf"/>
</dbReference>
<keyword evidence="6" id="KW-0418">Kinase</keyword>
<dbReference type="AlphaFoldDB" id="A0A5P6NAH4"/>
<dbReference type="GO" id="GO:0016301">
    <property type="term" value="F:kinase activity"/>
    <property type="evidence" value="ECO:0007669"/>
    <property type="project" value="UniProtKB-KW"/>
</dbReference>
<gene>
    <name evidence="6" type="ORF">D0Y83_06810</name>
</gene>
<dbReference type="InterPro" id="IPR034646">
    <property type="entry name" value="ADCK3_dom"/>
</dbReference>
<reference evidence="7" key="1">
    <citation type="submission" date="2018-09" db="EMBL/GenBank/DDBJ databases">
        <title>Nocardia yunnanensis sp. nov., an actinomycete isolated from a soil sample.</title>
        <authorList>
            <person name="Zhang J."/>
        </authorList>
    </citation>
    <scope>NUCLEOTIDE SEQUENCE [LARGE SCALE GENOMIC DNA]</scope>
    <source>
        <strain evidence="7">21-3</strain>
    </source>
</reference>
<organism evidence="6 7">
    <name type="scientific">Qipengyuania flava</name>
    <dbReference type="NCBI Taxonomy" id="192812"/>
    <lineage>
        <taxon>Bacteria</taxon>
        <taxon>Pseudomonadati</taxon>
        <taxon>Pseudomonadota</taxon>
        <taxon>Alphaproteobacteria</taxon>
        <taxon>Sphingomonadales</taxon>
        <taxon>Erythrobacteraceae</taxon>
        <taxon>Qipengyuania</taxon>
    </lineage>
</organism>
<keyword evidence="4" id="KW-0067">ATP-binding</keyword>
<dbReference type="SUPFAM" id="SSF56112">
    <property type="entry name" value="Protein kinase-like (PK-like)"/>
    <property type="match status" value="1"/>
</dbReference>
<evidence type="ECO:0000256" key="4">
    <source>
        <dbReference type="ARBA" id="ARBA00022840"/>
    </source>
</evidence>
<evidence type="ECO:0000313" key="7">
    <source>
        <dbReference type="Proteomes" id="UP000325385"/>
    </source>
</evidence>
<protein>
    <submittedName>
        <fullName evidence="6">AarF/ABC1/UbiB kinase family protein</fullName>
    </submittedName>
</protein>
<dbReference type="CDD" id="cd13970">
    <property type="entry name" value="ABC1_ADCK3"/>
    <property type="match status" value="1"/>
</dbReference>
<evidence type="ECO:0000256" key="1">
    <source>
        <dbReference type="ARBA" id="ARBA00009670"/>
    </source>
</evidence>
<evidence type="ECO:0000256" key="3">
    <source>
        <dbReference type="ARBA" id="ARBA00022741"/>
    </source>
</evidence>
<evidence type="ECO:0000259" key="5">
    <source>
        <dbReference type="Pfam" id="PF03109"/>
    </source>
</evidence>
<keyword evidence="2" id="KW-0808">Transferase</keyword>
<accession>A0A5P6NAH4</accession>
<dbReference type="InterPro" id="IPR051409">
    <property type="entry name" value="Atypical_kinase_ADCK"/>
</dbReference>
<dbReference type="PANTHER" id="PTHR43851:SF3">
    <property type="entry name" value="COENZYME Q8"/>
    <property type="match status" value="1"/>
</dbReference>
<dbReference type="Pfam" id="PF03109">
    <property type="entry name" value="ABC1"/>
    <property type="match status" value="1"/>
</dbReference>
<evidence type="ECO:0000256" key="2">
    <source>
        <dbReference type="ARBA" id="ARBA00022679"/>
    </source>
</evidence>
<name>A0A5P6NAH4_9SPHN</name>
<comment type="similarity">
    <text evidence="1">Belongs to the protein kinase superfamily. ADCK protein kinase family.</text>
</comment>
<keyword evidence="3" id="KW-0547">Nucleotide-binding</keyword>
<dbReference type="EMBL" id="CP032228">
    <property type="protein sequence ID" value="QFI63012.1"/>
    <property type="molecule type" value="Genomic_DNA"/>
</dbReference>